<dbReference type="InterPro" id="IPR052552">
    <property type="entry name" value="YeaO-like"/>
</dbReference>
<dbReference type="Proteomes" id="UP000539313">
    <property type="component" value="Unassembled WGS sequence"/>
</dbReference>
<comment type="caution">
    <text evidence="1">The sequence shown here is derived from an EMBL/GenBank/DDBJ whole genome shotgun (WGS) entry which is preliminary data.</text>
</comment>
<dbReference type="AlphaFoldDB" id="A0A7W3R815"/>
<gene>
    <name evidence="1" type="ORF">HNR21_001792</name>
</gene>
<protein>
    <submittedName>
        <fullName evidence="1">Uncharacterized protein YeaO (DUF488 family)</fullName>
    </submittedName>
</protein>
<accession>A0A7W3R815</accession>
<reference evidence="1 2" key="1">
    <citation type="submission" date="2020-08" db="EMBL/GenBank/DDBJ databases">
        <title>Sequencing the genomes of 1000 actinobacteria strains.</title>
        <authorList>
            <person name="Klenk H.-P."/>
        </authorList>
    </citation>
    <scope>NUCLEOTIDE SEQUENCE [LARGE SCALE GENOMIC DNA]</scope>
    <source>
        <strain evidence="1 2">DSM 45823</strain>
    </source>
</reference>
<dbReference type="PANTHER" id="PTHR36849">
    <property type="entry name" value="CYTOPLASMIC PROTEIN-RELATED"/>
    <property type="match status" value="1"/>
</dbReference>
<sequence>MIEIRRVYDPPPDEGAVFLVDRVWPRGRRKEDLRVDGWLRDAAPSAELRRWFGHRPERFAEFAERYRRELDARPDALRPLLEAARRGPVTLLYSAKDTEHNQAVVLRDHLHALLDRG</sequence>
<dbReference type="RefSeq" id="WP_182704820.1">
    <property type="nucleotide sequence ID" value="NZ_JACJII010000001.1"/>
</dbReference>
<name>A0A7W3R815_9ACTN</name>
<dbReference type="PANTHER" id="PTHR36849:SF1">
    <property type="entry name" value="CYTOPLASMIC PROTEIN"/>
    <property type="match status" value="1"/>
</dbReference>
<dbReference type="Pfam" id="PF22752">
    <property type="entry name" value="DUF488-N3i"/>
    <property type="match status" value="1"/>
</dbReference>
<evidence type="ECO:0000313" key="1">
    <source>
        <dbReference type="EMBL" id="MBA9002910.1"/>
    </source>
</evidence>
<evidence type="ECO:0000313" key="2">
    <source>
        <dbReference type="Proteomes" id="UP000539313"/>
    </source>
</evidence>
<keyword evidence="2" id="KW-1185">Reference proteome</keyword>
<dbReference type="EMBL" id="JACJII010000001">
    <property type="protein sequence ID" value="MBA9002910.1"/>
    <property type="molecule type" value="Genomic_DNA"/>
</dbReference>
<organism evidence="1 2">
    <name type="scientific">Thermomonospora cellulosilytica</name>
    <dbReference type="NCBI Taxonomy" id="1411118"/>
    <lineage>
        <taxon>Bacteria</taxon>
        <taxon>Bacillati</taxon>
        <taxon>Actinomycetota</taxon>
        <taxon>Actinomycetes</taxon>
        <taxon>Streptosporangiales</taxon>
        <taxon>Thermomonosporaceae</taxon>
        <taxon>Thermomonospora</taxon>
    </lineage>
</organism>
<proteinExistence type="predicted"/>